<evidence type="ECO:0000259" key="6">
    <source>
        <dbReference type="PROSITE" id="PS51686"/>
    </source>
</evidence>
<dbReference type="InterPro" id="IPR054728">
    <property type="entry name" value="RsmB-like_ferredoxin"/>
</dbReference>
<evidence type="ECO:0000313" key="8">
    <source>
        <dbReference type="Proteomes" id="UP000198634"/>
    </source>
</evidence>
<evidence type="ECO:0000256" key="3">
    <source>
        <dbReference type="ARBA" id="ARBA00022691"/>
    </source>
</evidence>
<feature type="domain" description="SAM-dependent MTase RsmB/NOP-type" evidence="6">
    <location>
        <begin position="135"/>
        <end position="385"/>
    </location>
</feature>
<evidence type="ECO:0000313" key="7">
    <source>
        <dbReference type="EMBL" id="SEP64828.1"/>
    </source>
</evidence>
<dbReference type="STRING" id="657014.SAMN04488092_101480"/>
<feature type="active site" description="Nucleophile" evidence="5">
    <location>
        <position position="339"/>
    </location>
</feature>
<organism evidence="7 8">
    <name type="scientific">Thalassovita taeanensis</name>
    <dbReference type="NCBI Taxonomy" id="657014"/>
    <lineage>
        <taxon>Bacteria</taxon>
        <taxon>Pseudomonadati</taxon>
        <taxon>Pseudomonadota</taxon>
        <taxon>Alphaproteobacteria</taxon>
        <taxon>Rhodobacterales</taxon>
        <taxon>Roseobacteraceae</taxon>
        <taxon>Thalassovita</taxon>
    </lineage>
</organism>
<evidence type="ECO:0000256" key="4">
    <source>
        <dbReference type="ARBA" id="ARBA00022884"/>
    </source>
</evidence>
<keyword evidence="8" id="KW-1185">Reference proteome</keyword>
<dbReference type="PANTHER" id="PTHR22807:SF53">
    <property type="entry name" value="RIBOSOMAL RNA SMALL SUBUNIT METHYLTRANSFERASE B-RELATED"/>
    <property type="match status" value="1"/>
</dbReference>
<accession>A0A1H8ZM69</accession>
<dbReference type="SUPFAM" id="SSF53335">
    <property type="entry name" value="S-adenosyl-L-methionine-dependent methyltransferases"/>
    <property type="match status" value="1"/>
</dbReference>
<evidence type="ECO:0000256" key="5">
    <source>
        <dbReference type="PROSITE-ProRule" id="PRU01023"/>
    </source>
</evidence>
<dbReference type="EMBL" id="FOEP01000001">
    <property type="protein sequence ID" value="SEP64828.1"/>
    <property type="molecule type" value="Genomic_DNA"/>
</dbReference>
<name>A0A1H8ZM69_9RHOB</name>
<dbReference type="GO" id="GO:0008173">
    <property type="term" value="F:RNA methyltransferase activity"/>
    <property type="evidence" value="ECO:0007669"/>
    <property type="project" value="InterPro"/>
</dbReference>
<evidence type="ECO:0000256" key="1">
    <source>
        <dbReference type="ARBA" id="ARBA00022603"/>
    </source>
</evidence>
<dbReference type="AlphaFoldDB" id="A0A1H8ZM69"/>
<feature type="binding site" evidence="5">
    <location>
        <position position="248"/>
    </location>
    <ligand>
        <name>S-adenosyl-L-methionine</name>
        <dbReference type="ChEBI" id="CHEBI:59789"/>
    </ligand>
</feature>
<proteinExistence type="inferred from homology"/>
<sequence>MTPAARIQTAAELLGEVLSGVPAEKVLTSWARRSRFAGSKDRVAVRDHVFDALRCRRSCAALGGAMTGRGIMLGWLRMQGGDPAPLFTGGQYTPAVLSEAELAGGRVPDGAEALDLPDWLLPLFREGLGNQAEAVALSLRERAPVMLRVNLRLTDPAGAISALAEGGIMAEPDAISRTALRVLDGARKVSGSRAYADGLVELQDGASQAVADELNLVDGSKVLDLCAGGGGKTLAMAGLSRAQFYAYDANPQRMRDLPARAERAGVVVNILDDAGDAAPYDLVLCDAPCSGSGAWRRAPEGKWLLSAEGLADLNRTQDEILDRAAGLVAPAGELAYVTCSVLARENLQRIEAFIARNPGWRVLSERQWLPGPSGDGFYLSRLTQG</sequence>
<feature type="binding site" evidence="5">
    <location>
        <position position="272"/>
    </location>
    <ligand>
        <name>S-adenosyl-L-methionine</name>
        <dbReference type="ChEBI" id="CHEBI:59789"/>
    </ligand>
</feature>
<dbReference type="InterPro" id="IPR001678">
    <property type="entry name" value="MeTrfase_RsmB-F_NOP2_dom"/>
</dbReference>
<dbReference type="Pfam" id="PF22458">
    <property type="entry name" value="RsmF-B_ferredox"/>
    <property type="match status" value="1"/>
</dbReference>
<keyword evidence="4 5" id="KW-0694">RNA-binding</keyword>
<comment type="similarity">
    <text evidence="5">Belongs to the class I-like SAM-binding methyltransferase superfamily. RsmB/NOP family.</text>
</comment>
<dbReference type="PRINTS" id="PR02008">
    <property type="entry name" value="RCMTFAMILY"/>
</dbReference>
<dbReference type="CDD" id="cd02440">
    <property type="entry name" value="AdoMet_MTases"/>
    <property type="match status" value="1"/>
</dbReference>
<dbReference type="Gene3D" id="3.30.70.1170">
    <property type="entry name" value="Sun protein, domain 3"/>
    <property type="match status" value="1"/>
</dbReference>
<dbReference type="PROSITE" id="PS51686">
    <property type="entry name" value="SAM_MT_RSMB_NOP"/>
    <property type="match status" value="1"/>
</dbReference>
<dbReference type="PANTHER" id="PTHR22807">
    <property type="entry name" value="NOP2 YEAST -RELATED NOL1/NOP2/FMU SUN DOMAIN-CONTAINING"/>
    <property type="match status" value="1"/>
</dbReference>
<keyword evidence="2 5" id="KW-0808">Transferase</keyword>
<keyword evidence="1 5" id="KW-0489">Methyltransferase</keyword>
<dbReference type="Proteomes" id="UP000198634">
    <property type="component" value="Unassembled WGS sequence"/>
</dbReference>
<protein>
    <submittedName>
        <fullName evidence="7">16S rRNA (Cytosine967-C5)-methyltransferase</fullName>
    </submittedName>
</protein>
<dbReference type="Gene3D" id="3.40.50.150">
    <property type="entry name" value="Vaccinia Virus protein VP39"/>
    <property type="match status" value="1"/>
</dbReference>
<dbReference type="OrthoDB" id="9810297at2"/>
<dbReference type="InterPro" id="IPR049560">
    <property type="entry name" value="MeTrfase_RsmB-F_NOP2_cat"/>
</dbReference>
<keyword evidence="3 5" id="KW-0949">S-adenosyl-L-methionine</keyword>
<reference evidence="7 8" key="1">
    <citation type="submission" date="2016-10" db="EMBL/GenBank/DDBJ databases">
        <authorList>
            <person name="de Groot N.N."/>
        </authorList>
    </citation>
    <scope>NUCLEOTIDE SEQUENCE [LARGE SCALE GENOMIC DNA]</scope>
    <source>
        <strain evidence="7 8">DSM 22007</strain>
    </source>
</reference>
<gene>
    <name evidence="7" type="ORF">SAMN04488092_101480</name>
</gene>
<feature type="binding site" evidence="5">
    <location>
        <position position="286"/>
    </location>
    <ligand>
        <name>S-adenosyl-L-methionine</name>
        <dbReference type="ChEBI" id="CHEBI:59789"/>
    </ligand>
</feature>
<dbReference type="RefSeq" id="WP_090267775.1">
    <property type="nucleotide sequence ID" value="NZ_FOEP01000001.1"/>
</dbReference>
<dbReference type="InterPro" id="IPR029063">
    <property type="entry name" value="SAM-dependent_MTases_sf"/>
</dbReference>
<dbReference type="InterPro" id="IPR023267">
    <property type="entry name" value="RCMT"/>
</dbReference>
<comment type="caution">
    <text evidence="5">Lacks conserved residue(s) required for the propagation of feature annotation.</text>
</comment>
<dbReference type="GO" id="GO:0001510">
    <property type="term" value="P:RNA methylation"/>
    <property type="evidence" value="ECO:0007669"/>
    <property type="project" value="InterPro"/>
</dbReference>
<dbReference type="GO" id="GO:0003723">
    <property type="term" value="F:RNA binding"/>
    <property type="evidence" value="ECO:0007669"/>
    <property type="project" value="UniProtKB-UniRule"/>
</dbReference>
<evidence type="ECO:0000256" key="2">
    <source>
        <dbReference type="ARBA" id="ARBA00022679"/>
    </source>
</evidence>
<dbReference type="Pfam" id="PF01189">
    <property type="entry name" value="Methyltr_RsmB-F"/>
    <property type="match status" value="1"/>
</dbReference>